<dbReference type="AlphaFoldDB" id="A0A6B3BWB2"/>
<dbReference type="EMBL" id="JAAGLU010000018">
    <property type="protein sequence ID" value="NEC88550.1"/>
    <property type="molecule type" value="Genomic_DNA"/>
</dbReference>
<dbReference type="Pfam" id="PF00106">
    <property type="entry name" value="adh_short"/>
    <property type="match status" value="1"/>
</dbReference>
<dbReference type="PRINTS" id="PR00081">
    <property type="entry name" value="GDHRDH"/>
</dbReference>
<dbReference type="InterPro" id="IPR036291">
    <property type="entry name" value="NAD(P)-bd_dom_sf"/>
</dbReference>
<dbReference type="PANTHER" id="PTHR42760">
    <property type="entry name" value="SHORT-CHAIN DEHYDROGENASES/REDUCTASES FAMILY MEMBER"/>
    <property type="match status" value="1"/>
</dbReference>
<protein>
    <submittedName>
        <fullName evidence="4">SDR family NAD(P)-dependent oxidoreductase</fullName>
    </submittedName>
</protein>
<dbReference type="PANTHER" id="PTHR42760:SF40">
    <property type="entry name" value="3-OXOACYL-[ACYL-CARRIER-PROTEIN] REDUCTASE, CHLOROPLASTIC"/>
    <property type="match status" value="1"/>
</dbReference>
<evidence type="ECO:0000313" key="4">
    <source>
        <dbReference type="EMBL" id="NEC88550.1"/>
    </source>
</evidence>
<proteinExistence type="inferred from homology"/>
<comment type="similarity">
    <text evidence="1 2">Belongs to the short-chain dehydrogenases/reductases (SDR) family.</text>
</comment>
<dbReference type="GO" id="GO:0030497">
    <property type="term" value="P:fatty acid elongation"/>
    <property type="evidence" value="ECO:0007669"/>
    <property type="project" value="TreeGrafter"/>
</dbReference>
<gene>
    <name evidence="4" type="ORF">G3I71_22645</name>
</gene>
<evidence type="ECO:0000256" key="3">
    <source>
        <dbReference type="SAM" id="MobiDB-lite"/>
    </source>
</evidence>
<dbReference type="SUPFAM" id="SSF51735">
    <property type="entry name" value="NAD(P)-binding Rossmann-fold domains"/>
    <property type="match status" value="1"/>
</dbReference>
<dbReference type="PRINTS" id="PR00080">
    <property type="entry name" value="SDRFAMILY"/>
</dbReference>
<dbReference type="GO" id="GO:0016616">
    <property type="term" value="F:oxidoreductase activity, acting on the CH-OH group of donors, NAD or NADP as acceptor"/>
    <property type="evidence" value="ECO:0007669"/>
    <property type="project" value="TreeGrafter"/>
</dbReference>
<organism evidence="4">
    <name type="scientific">Streptomyces sp. SID12501</name>
    <dbReference type="NCBI Taxonomy" id="2706042"/>
    <lineage>
        <taxon>Bacteria</taxon>
        <taxon>Bacillati</taxon>
        <taxon>Actinomycetota</taxon>
        <taxon>Actinomycetes</taxon>
        <taxon>Kitasatosporales</taxon>
        <taxon>Streptomycetaceae</taxon>
        <taxon>Streptomyces</taxon>
    </lineage>
</organism>
<reference evidence="4" key="1">
    <citation type="submission" date="2020-01" db="EMBL/GenBank/DDBJ databases">
        <title>Insect and environment-associated Actinomycetes.</title>
        <authorList>
            <person name="Currrie C."/>
            <person name="Chevrette M."/>
            <person name="Carlson C."/>
            <person name="Stubbendieck R."/>
            <person name="Wendt-Pienkowski E."/>
        </authorList>
    </citation>
    <scope>NUCLEOTIDE SEQUENCE</scope>
    <source>
        <strain evidence="4">SID12501</strain>
    </source>
</reference>
<comment type="caution">
    <text evidence="4">The sequence shown here is derived from an EMBL/GenBank/DDBJ whole genome shotgun (WGS) entry which is preliminary data.</text>
</comment>
<evidence type="ECO:0000256" key="2">
    <source>
        <dbReference type="RuleBase" id="RU000363"/>
    </source>
</evidence>
<sequence length="243" mass="25182">MKGGGQALRHGHSDRTALVTGGARGIGLEIGRQLADRGLRVLVGARQRKAAEEACRAIGPAALPLALDVASSTSIGEAVREARELTGGIDVLVNNAGVSLDGELRPPYVDEDILRATLDTNLTGAWRVAEAVVPGMVEAGYGRVVNITSSYGSLSLMDSGRHPAYRISKTALNALTRMLAAELAGTGVLVNAADPGWTRSGMGGPSAPRGPEEGADTPVWLATLREGDGTTGGLFADRRPLPW</sequence>
<name>A0A6B3BWB2_9ACTN</name>
<feature type="region of interest" description="Disordered" evidence="3">
    <location>
        <begin position="196"/>
        <end position="215"/>
    </location>
</feature>
<accession>A0A6B3BWB2</accession>
<dbReference type="InterPro" id="IPR002347">
    <property type="entry name" value="SDR_fam"/>
</dbReference>
<evidence type="ECO:0000256" key="1">
    <source>
        <dbReference type="ARBA" id="ARBA00006484"/>
    </source>
</evidence>
<dbReference type="Gene3D" id="3.40.50.720">
    <property type="entry name" value="NAD(P)-binding Rossmann-like Domain"/>
    <property type="match status" value="1"/>
</dbReference>